<dbReference type="GeneID" id="36332116"/>
<evidence type="ECO:0000313" key="2">
    <source>
        <dbReference type="Proteomes" id="UP000194127"/>
    </source>
</evidence>
<dbReference type="OrthoDB" id="2921803at2759"/>
<evidence type="ECO:0008006" key="3">
    <source>
        <dbReference type="Google" id="ProtNLM"/>
    </source>
</evidence>
<dbReference type="AlphaFoldDB" id="A0A1X6MLJ1"/>
<keyword evidence="2" id="KW-1185">Reference proteome</keyword>
<reference evidence="1 2" key="1">
    <citation type="submission" date="2017-04" db="EMBL/GenBank/DDBJ databases">
        <title>Genome Sequence of the Model Brown-Rot Fungus Postia placenta SB12.</title>
        <authorList>
            <consortium name="DOE Joint Genome Institute"/>
            <person name="Gaskell J."/>
            <person name="Kersten P."/>
            <person name="Larrondo L.F."/>
            <person name="Canessa P."/>
            <person name="Martinez D."/>
            <person name="Hibbett D."/>
            <person name="Schmoll M."/>
            <person name="Kubicek C.P."/>
            <person name="Martinez A.T."/>
            <person name="Yadav J."/>
            <person name="Master E."/>
            <person name="Magnuson J.K."/>
            <person name="James T."/>
            <person name="Yaver D."/>
            <person name="Berka R."/>
            <person name="Labutti K."/>
            <person name="Lipzen A."/>
            <person name="Aerts A."/>
            <person name="Barry K."/>
            <person name="Henrissat B."/>
            <person name="Blanchette R."/>
            <person name="Grigoriev I."/>
            <person name="Cullen D."/>
        </authorList>
    </citation>
    <scope>NUCLEOTIDE SEQUENCE [LARGE SCALE GENOMIC DNA]</scope>
    <source>
        <strain evidence="1 2">MAD-698-R-SB12</strain>
    </source>
</reference>
<accession>A0A1X6MLJ1</accession>
<name>A0A1X6MLJ1_9APHY</name>
<dbReference type="RefSeq" id="XP_024334068.1">
    <property type="nucleotide sequence ID" value="XM_024487167.1"/>
</dbReference>
<protein>
    <recommendedName>
        <fullName evidence="3">F-box domain-containing protein</fullName>
    </recommendedName>
</protein>
<evidence type="ECO:0000313" key="1">
    <source>
        <dbReference type="EMBL" id="OSX57274.1"/>
    </source>
</evidence>
<dbReference type="SUPFAM" id="SSF81383">
    <property type="entry name" value="F-box domain"/>
    <property type="match status" value="1"/>
</dbReference>
<proteinExistence type="predicted"/>
<dbReference type="Proteomes" id="UP000194127">
    <property type="component" value="Unassembled WGS sequence"/>
</dbReference>
<dbReference type="InterPro" id="IPR036047">
    <property type="entry name" value="F-box-like_dom_sf"/>
</dbReference>
<dbReference type="EMBL" id="KZ110609">
    <property type="protein sequence ID" value="OSX57274.1"/>
    <property type="molecule type" value="Genomic_DNA"/>
</dbReference>
<organism evidence="1 2">
    <name type="scientific">Postia placenta MAD-698-R-SB12</name>
    <dbReference type="NCBI Taxonomy" id="670580"/>
    <lineage>
        <taxon>Eukaryota</taxon>
        <taxon>Fungi</taxon>
        <taxon>Dikarya</taxon>
        <taxon>Basidiomycota</taxon>
        <taxon>Agaricomycotina</taxon>
        <taxon>Agaricomycetes</taxon>
        <taxon>Polyporales</taxon>
        <taxon>Adustoporiaceae</taxon>
        <taxon>Rhodonia</taxon>
    </lineage>
</organism>
<gene>
    <name evidence="1" type="ORF">POSPLADRAFT_1157311</name>
</gene>
<dbReference type="CDD" id="cd09917">
    <property type="entry name" value="F-box_SF"/>
    <property type="match status" value="1"/>
</dbReference>
<sequence>MDSKSCSEVIARMKLLVRIRKCCKHLVRCFTHKKRRKADVDEWSPAVAPEVLLPRLPPELCDRIIDFLYNSPRALSACCLTCRSWVPASRFHRFRSIFLTPFRAERFLHILETNPDTAYYVETVVVHFQGRDPTATLLELQEGSAETLRRVFEQLHAVTSLMITRLFITPKMTDLFSVLAASVKSLDLVDILIGDPISLDTMISAFPSLEKIVTADKMVLDVTTSGRSTVVLPSSIRTLRLNFPYGPHAFPMSSWLHSKNLTQHVRKLIVDVPTPLIQRRLDTITKVSFALLFDTFGPALETLELNMPQSLRLSDHDRPARATDIPFTFKHCTSLRHITFHATPDWFCPVHAAANPFPTWAPLFLSRIEVDCVRTIAFALRLPDTPEPRDLHCIEELALPLARPQFRALERVTFRVSGERLEKELLAFVKKEIPELHDRGIVGVEVERSMPPLLVSPLLSSQRGGRLFAGFGP</sequence>